<evidence type="ECO:0000313" key="5">
    <source>
        <dbReference type="EMBL" id="TKI60432.1"/>
    </source>
</evidence>
<evidence type="ECO:0000256" key="2">
    <source>
        <dbReference type="SAM" id="SignalP"/>
    </source>
</evidence>
<reference evidence="5 6" key="1">
    <citation type="submission" date="2019-04" db="EMBL/GenBank/DDBJ databases">
        <authorList>
            <person name="Dong K."/>
        </authorList>
    </citation>
    <scope>NUCLEOTIDE SEQUENCE [LARGE SCALE GENOMIC DNA]</scope>
    <source>
        <strain evidence="6">dk3543</strain>
    </source>
</reference>
<name>A0A4U2YJA1_9ACTN</name>
<dbReference type="Proteomes" id="UP000307808">
    <property type="component" value="Unassembled WGS sequence"/>
</dbReference>
<evidence type="ECO:0000313" key="6">
    <source>
        <dbReference type="Proteomes" id="UP000307808"/>
    </source>
</evidence>
<dbReference type="EMBL" id="SZPY01000005">
    <property type="protein sequence ID" value="TKI60432.1"/>
    <property type="molecule type" value="Genomic_DNA"/>
</dbReference>
<gene>
    <name evidence="5" type="ORF">FC770_16710</name>
</gene>
<dbReference type="SUPFAM" id="SSF51126">
    <property type="entry name" value="Pectin lyase-like"/>
    <property type="match status" value="1"/>
</dbReference>
<dbReference type="InterPro" id="IPR011050">
    <property type="entry name" value="Pectin_lyase_fold/virulence"/>
</dbReference>
<comment type="caution">
    <text evidence="5">The sequence shown here is derived from an EMBL/GenBank/DDBJ whole genome shotgun (WGS) entry which is preliminary data.</text>
</comment>
<feature type="region of interest" description="Disordered" evidence="1">
    <location>
        <begin position="22"/>
        <end position="41"/>
    </location>
</feature>
<feature type="domain" description="Periplasmic copper-binding protein NosD beta helix" evidence="3">
    <location>
        <begin position="218"/>
        <end position="341"/>
    </location>
</feature>
<keyword evidence="2" id="KW-0732">Signal</keyword>
<feature type="domain" description="Right handed beta helix" evidence="4">
    <location>
        <begin position="357"/>
        <end position="470"/>
    </location>
</feature>
<dbReference type="RefSeq" id="WP_137067465.1">
    <property type="nucleotide sequence ID" value="NZ_CP040748.1"/>
</dbReference>
<dbReference type="Gene3D" id="2.160.20.10">
    <property type="entry name" value="Single-stranded right-handed beta-helix, Pectin lyase-like"/>
    <property type="match status" value="1"/>
</dbReference>
<dbReference type="InterPro" id="IPR012334">
    <property type="entry name" value="Pectin_lyas_fold"/>
</dbReference>
<protein>
    <submittedName>
        <fullName evidence="5">Uncharacterized protein</fullName>
    </submittedName>
</protein>
<dbReference type="PROSITE" id="PS51257">
    <property type="entry name" value="PROKAR_LIPOPROTEIN"/>
    <property type="match status" value="1"/>
</dbReference>
<dbReference type="InterPro" id="IPR039448">
    <property type="entry name" value="Beta_helix"/>
</dbReference>
<dbReference type="Pfam" id="PF13229">
    <property type="entry name" value="Beta_helix"/>
    <property type="match status" value="1"/>
</dbReference>
<dbReference type="AlphaFoldDB" id="A0A4U2YJA1"/>
<evidence type="ECO:0000259" key="3">
    <source>
        <dbReference type="Pfam" id="PF05048"/>
    </source>
</evidence>
<sequence length="489" mass="49973">MAVLRRCGIVVWLLAVTLTACTGDDPAAPGSTPEETAIGRRAVPPAGLVDADGRRVEVPVPTGPTGRTFDVMNLGADPEPGTGDDAPAIREALATAEAGDEVVLPAGVYDLRSADPDDESANLLLADGVLLRGAGSGATVLRSSFDGEDDSAVVRGEGVEGASVRGLTVTSEYEGRLGTDPDEKGPGGGPMYGVQIGEDDGEGSRRVLVDDVSVELFQRHGITVKASREVTVTGCRVADATTVGPGGSGYGIVVEGKSDQRDPDAGNDSRHNVVVDNHLDGTHLRHGVLLQFPTHNNLIADNVVEGGVRDAIDLHGEGEYLNEIRGNTVTGVDAAAVALGNPGGEKNEHDASGEGNWIHDNRLVGNDQGVLVILGTPDTVIEDNEVVGRSGSAVGIELRNAPGTVVGDNTISGATEGFWGILVAEDDGSEGRGAGVASDVLIAGNLVTGRANGITVEAGTGITVEDNTVEVQGVPWRVSEGAEVDGVPP</sequence>
<dbReference type="InterPro" id="IPR007742">
    <property type="entry name" value="NosD_dom"/>
</dbReference>
<evidence type="ECO:0000259" key="4">
    <source>
        <dbReference type="Pfam" id="PF13229"/>
    </source>
</evidence>
<dbReference type="OrthoDB" id="9806701at2"/>
<dbReference type="Pfam" id="PF05048">
    <property type="entry name" value="NosD"/>
    <property type="match status" value="1"/>
</dbReference>
<proteinExistence type="predicted"/>
<feature type="chain" id="PRO_5039026243" evidence="2">
    <location>
        <begin position="23"/>
        <end position="489"/>
    </location>
</feature>
<dbReference type="InterPro" id="IPR006626">
    <property type="entry name" value="PbH1"/>
</dbReference>
<dbReference type="SMART" id="SM00710">
    <property type="entry name" value="PbH1"/>
    <property type="match status" value="10"/>
</dbReference>
<evidence type="ECO:0000256" key="1">
    <source>
        <dbReference type="SAM" id="MobiDB-lite"/>
    </source>
</evidence>
<feature type="signal peptide" evidence="2">
    <location>
        <begin position="1"/>
        <end position="22"/>
    </location>
</feature>
<organism evidence="5 6">
    <name type="scientific">Nocardioides jishulii</name>
    <dbReference type="NCBI Taxonomy" id="2575440"/>
    <lineage>
        <taxon>Bacteria</taxon>
        <taxon>Bacillati</taxon>
        <taxon>Actinomycetota</taxon>
        <taxon>Actinomycetes</taxon>
        <taxon>Propionibacteriales</taxon>
        <taxon>Nocardioidaceae</taxon>
        <taxon>Nocardioides</taxon>
    </lineage>
</organism>
<keyword evidence="6" id="KW-1185">Reference proteome</keyword>
<accession>A0A4U2YJA1</accession>